<dbReference type="InterPro" id="IPR036770">
    <property type="entry name" value="Ankyrin_rpt-contain_sf"/>
</dbReference>
<dbReference type="InterPro" id="IPR052895">
    <property type="entry name" value="HetReg/Transcr_Mod"/>
</dbReference>
<dbReference type="PANTHER" id="PTHR24148">
    <property type="entry name" value="ANKYRIN REPEAT DOMAIN-CONTAINING PROTEIN 39 HOMOLOG-RELATED"/>
    <property type="match status" value="1"/>
</dbReference>
<dbReference type="PANTHER" id="PTHR24148:SF64">
    <property type="entry name" value="HETEROKARYON INCOMPATIBILITY DOMAIN-CONTAINING PROTEIN"/>
    <property type="match status" value="1"/>
</dbReference>
<dbReference type="STRING" id="857340.A0A086TGK1"/>
<dbReference type="OrthoDB" id="4476201at2759"/>
<name>A0A086TGK1_HAPC1</name>
<sequence length="890" mass="98361">MVAQESPAPPPRFQYDPLPGPSHIRLLEKLDAEGDDGTLRFSLSPYDLSSADHQRKAYHCLSYTWGNPFAHGGPFREHFAAVDAQYSPANRVLVLINEQPVLIQKNLHDALSTVTPERSYVDYVNNPPGDATGGQTYLHIAAGRGRAANVETWLRQGADIDRVDDHGHNAMHFAAGNGKAECVRVLLRHGCRTDIRDANGQTPLDLARSAGHQEVVALLEEDEEEEDDDEGEEASPSSRTQDPSPTSDRPRTFIWADAICINQNDTEEKSTQVTMMDRIYSAATYVVAWLGPVDKYTDTGIQTLKTLRTNLDQFKESQIQPFSGLDKSKYADARIPYISPDEWTALASIHQRQWFRRAWIVQEAILPSSLLMYIGTTTVTWYHLGHVSDAIQHQEAKLGTTSSTGFTPATDVAVPVVLNMALISEWRQLKSSMDKSGESKNTDPSVPRTCTQSPFERRHLVDEFWTFLASDPRDKIFATYGLLNLSSPERRQADYGLPVEAVYTMAARELIASENNLRTLSRCVAPLQRRSGLPSWVPDFSLQGTNSISSNFSADKGLEYNPPRSVADPACPILGVRGALIGKISQVGGRPGTGVWEKLRFDPTWLSMLLSLRGQGGYGENPSLSSILWTTLCMNLSSGSMFNPKLYGDTAPDIHGFGFKYFFLLMLLAAGDSKIRERLGLEASTTEPDLVFSHQLDYDPMVAGGDMEPVLADLDALHEHDGDQCWLPSRQEVLRFWNNYTYSLIRNTPVDEDGGPSDFYLPEGVTQDNSRPVGNGFANMHSRIGIKCLPFITAYSAVYGGRQLVTVNDMYLGMAPLTARSGDEVWVLPGSNAPAVLRPTQAGGLDEERDTPGGGDGKRYQLVGSCYISGMMHGEITDFVKARLENIELV</sequence>
<dbReference type="PROSITE" id="PS50297">
    <property type="entry name" value="ANK_REP_REGION"/>
    <property type="match status" value="2"/>
</dbReference>
<evidence type="ECO:0000313" key="4">
    <source>
        <dbReference type="EMBL" id="KFH48483.1"/>
    </source>
</evidence>
<organism evidence="4 5">
    <name type="scientific">Hapsidospora chrysogenum (strain ATCC 11550 / CBS 779.69 / DSM 880 / IAM 14645 / JCM 23072 / IMI 49137)</name>
    <name type="common">Acremonium chrysogenum</name>
    <dbReference type="NCBI Taxonomy" id="857340"/>
    <lineage>
        <taxon>Eukaryota</taxon>
        <taxon>Fungi</taxon>
        <taxon>Dikarya</taxon>
        <taxon>Ascomycota</taxon>
        <taxon>Pezizomycotina</taxon>
        <taxon>Sordariomycetes</taxon>
        <taxon>Hypocreomycetidae</taxon>
        <taxon>Hypocreales</taxon>
        <taxon>Bionectriaceae</taxon>
        <taxon>Hapsidospora</taxon>
    </lineage>
</organism>
<dbReference type="HOGENOM" id="CLU_004184_7_0_1"/>
<reference evidence="5" key="1">
    <citation type="journal article" date="2014" name="Genome Announc.">
        <title>Genome sequence and annotation of Acremonium chrysogenum, producer of the beta-lactam antibiotic cephalosporin C.</title>
        <authorList>
            <person name="Terfehr D."/>
            <person name="Dahlmann T.A."/>
            <person name="Specht T."/>
            <person name="Zadra I."/>
            <person name="Kuernsteiner H."/>
            <person name="Kueck U."/>
        </authorList>
    </citation>
    <scope>NUCLEOTIDE SEQUENCE [LARGE SCALE GENOMIC DNA]</scope>
    <source>
        <strain evidence="5">ATCC 11550 / CBS 779.69 / DSM 880 / IAM 14645 / JCM 23072 / IMI 49137</strain>
    </source>
</reference>
<dbReference type="InterPro" id="IPR010730">
    <property type="entry name" value="HET"/>
</dbReference>
<gene>
    <name evidence="4" type="ORF">ACRE_005850</name>
</gene>
<dbReference type="EMBL" id="JPKY01000003">
    <property type="protein sequence ID" value="KFH48483.1"/>
    <property type="molecule type" value="Genomic_DNA"/>
</dbReference>
<keyword evidence="5" id="KW-1185">Reference proteome</keyword>
<proteinExistence type="predicted"/>
<dbReference type="Proteomes" id="UP000029964">
    <property type="component" value="Unassembled WGS sequence"/>
</dbReference>
<dbReference type="InterPro" id="IPR002110">
    <property type="entry name" value="Ankyrin_rpt"/>
</dbReference>
<dbReference type="Pfam" id="PF06985">
    <property type="entry name" value="HET"/>
    <property type="match status" value="1"/>
</dbReference>
<evidence type="ECO:0000313" key="5">
    <source>
        <dbReference type="Proteomes" id="UP000029964"/>
    </source>
</evidence>
<feature type="region of interest" description="Disordered" evidence="2">
    <location>
        <begin position="220"/>
        <end position="249"/>
    </location>
</feature>
<dbReference type="AlphaFoldDB" id="A0A086TGK1"/>
<dbReference type="SUPFAM" id="SSF48403">
    <property type="entry name" value="Ankyrin repeat"/>
    <property type="match status" value="1"/>
</dbReference>
<feature type="compositionally biased region" description="Polar residues" evidence="2">
    <location>
        <begin position="235"/>
        <end position="247"/>
    </location>
</feature>
<dbReference type="SMART" id="SM00248">
    <property type="entry name" value="ANK"/>
    <property type="match status" value="3"/>
</dbReference>
<feature type="repeat" description="ANK" evidence="1">
    <location>
        <begin position="133"/>
        <end position="165"/>
    </location>
</feature>
<evidence type="ECO:0000256" key="1">
    <source>
        <dbReference type="PROSITE-ProRule" id="PRU00023"/>
    </source>
</evidence>
<feature type="domain" description="Heterokaryon incompatibility" evidence="3">
    <location>
        <begin position="251"/>
        <end position="363"/>
    </location>
</feature>
<dbReference type="Gene3D" id="1.25.40.20">
    <property type="entry name" value="Ankyrin repeat-containing domain"/>
    <property type="match status" value="1"/>
</dbReference>
<dbReference type="PROSITE" id="PS50088">
    <property type="entry name" value="ANK_REPEAT"/>
    <property type="match status" value="2"/>
</dbReference>
<feature type="compositionally biased region" description="Acidic residues" evidence="2">
    <location>
        <begin position="220"/>
        <end position="233"/>
    </location>
</feature>
<dbReference type="Pfam" id="PF26639">
    <property type="entry name" value="Het-6_barrel"/>
    <property type="match status" value="1"/>
</dbReference>
<accession>A0A086TGK1</accession>
<protein>
    <submittedName>
        <fullName evidence="4">Heterokaryon incompatibility protein 6, OR allele-like protein</fullName>
    </submittedName>
</protein>
<dbReference type="Pfam" id="PF12796">
    <property type="entry name" value="Ank_2"/>
    <property type="match status" value="1"/>
</dbReference>
<evidence type="ECO:0000256" key="2">
    <source>
        <dbReference type="SAM" id="MobiDB-lite"/>
    </source>
</evidence>
<comment type="caution">
    <text evidence="4">The sequence shown here is derived from an EMBL/GenBank/DDBJ whole genome shotgun (WGS) entry which is preliminary data.</text>
</comment>
<keyword evidence="1" id="KW-0040">ANK repeat</keyword>
<feature type="repeat" description="ANK" evidence="1">
    <location>
        <begin position="166"/>
        <end position="198"/>
    </location>
</feature>
<evidence type="ECO:0000259" key="3">
    <source>
        <dbReference type="Pfam" id="PF06985"/>
    </source>
</evidence>
<feature type="region of interest" description="Disordered" evidence="2">
    <location>
        <begin position="838"/>
        <end position="857"/>
    </location>
</feature>